<evidence type="ECO:0000259" key="9">
    <source>
        <dbReference type="Pfam" id="PF08232"/>
    </source>
</evidence>
<proteinExistence type="inferred from homology"/>
<dbReference type="Proteomes" id="UP000279236">
    <property type="component" value="Unassembled WGS sequence"/>
</dbReference>
<feature type="region of interest" description="Disordered" evidence="8">
    <location>
        <begin position="267"/>
        <end position="401"/>
    </location>
</feature>
<evidence type="ECO:0000256" key="4">
    <source>
        <dbReference type="ARBA" id="ARBA00022860"/>
    </source>
</evidence>
<comment type="similarity">
    <text evidence="1">Belongs to the WD repeat striatin family.</text>
</comment>
<dbReference type="PROSITE" id="PS00678">
    <property type="entry name" value="WD_REPEATS_1"/>
    <property type="match status" value="1"/>
</dbReference>
<evidence type="ECO:0000256" key="8">
    <source>
        <dbReference type="SAM" id="MobiDB-lite"/>
    </source>
</evidence>
<dbReference type="SUPFAM" id="SSF50978">
    <property type="entry name" value="WD40 repeat-like"/>
    <property type="match status" value="1"/>
</dbReference>
<dbReference type="InterPro" id="IPR036322">
    <property type="entry name" value="WD40_repeat_dom_sf"/>
</dbReference>
<dbReference type="OrthoDB" id="727118at2759"/>
<feature type="region of interest" description="Disordered" evidence="8">
    <location>
        <begin position="154"/>
        <end position="250"/>
    </location>
</feature>
<keyword evidence="2 6" id="KW-0853">WD repeat</keyword>
<dbReference type="CDD" id="cd00200">
    <property type="entry name" value="WD40"/>
    <property type="match status" value="1"/>
</dbReference>
<dbReference type="PRINTS" id="PR00320">
    <property type="entry name" value="GPROTEINBRPT"/>
</dbReference>
<sequence>MMRQSLNQRRDYTSGYPPPLYAGPGGGNPSPLGGPLHNGQMGGMQQQQQQQQQGGQQQQMGMQQQMGGNGGPPTASDGQSNSAGAAPEMNLANVLHYLQSEWRRWERDRNEWEIERAEMRARIALLEGQRRSAENLKVDLLRRVKMLEFALRQERTKSSSAGVGRSASTSAIAVPPSRLATLKDEEKSGHDTDKEGSGSSEGGDDIADRASKPNGTHAVTKTSSIAHRPAPDTTAWKHLSGLPRDPKARARSREYLKQCLQEITYLTSPGALNPLPPRAPVSVDDASSNGGDPQPSSDRPLKSLPEQAVPSLKEQEAAKEAAAAAPAASTQPTNDPPQPSQTSSVVSSFPNGEDLTAAAPIEAPTPATPAAPVPADAPPSSPAQRTVDLPEGADSADSADAVEAAQDLDGAAPRQPLTAVYRPESKAAWREELRAAHEAAVNVPWPPRGAGGDEEQLAGLTLVEDDMKQEEADGSSDRVWTTRRTLKSHLDIVRGVAVSSAPELMLASAGDDCTVKVWALDTPAVLSSKPHASTELEPVATFRGHTAAVTAVTISAPLGVVFSASMDSTIRLWRVPARDQDPYAPFDPTSAIQTLEGHTDVVWDLVLLPTRPASNNSPKRANAVESQLVSVSADGTAKVWEDRDGRWSLQASFSDFGDGVVPTCLSVDNHDFGRVLIGLSNGLVKAFSVAAGSEVQSYGQVGAQVNAVLSHPTLPLIVTGDEEGKLRFFDTSNPAATTPPLLAHPAPITSLALSPLSPMCILSASVDCSVRLWDLQRKTSLQDLSGHRKRSDEGVTCVASHPELPIVASAGADGVVRIWGAG</sequence>
<evidence type="ECO:0000256" key="2">
    <source>
        <dbReference type="ARBA" id="ARBA00022574"/>
    </source>
</evidence>
<dbReference type="PANTHER" id="PTHR15653">
    <property type="entry name" value="STRIATIN"/>
    <property type="match status" value="1"/>
</dbReference>
<evidence type="ECO:0000256" key="5">
    <source>
        <dbReference type="ARBA" id="ARBA00023054"/>
    </source>
</evidence>
<dbReference type="InterPro" id="IPR019775">
    <property type="entry name" value="WD40_repeat_CS"/>
</dbReference>
<feature type="repeat" description="WD" evidence="6">
    <location>
        <begin position="486"/>
        <end position="528"/>
    </location>
</feature>
<feature type="repeat" description="WD" evidence="6">
    <location>
        <begin position="741"/>
        <end position="783"/>
    </location>
</feature>
<dbReference type="RefSeq" id="XP_028475615.1">
    <property type="nucleotide sequence ID" value="XM_028623641.1"/>
</dbReference>
<dbReference type="PANTHER" id="PTHR15653:SF0">
    <property type="entry name" value="CONNECTOR OF KINASE TO AP-1, ISOFORM E"/>
    <property type="match status" value="1"/>
</dbReference>
<comment type="caution">
    <text evidence="10">The sequence shown here is derived from an EMBL/GenBank/DDBJ whole genome shotgun (WGS) entry which is preliminary data.</text>
</comment>
<protein>
    <recommendedName>
        <fullName evidence="9">Striatin N-terminal domain-containing protein</fullName>
    </recommendedName>
</protein>
<keyword evidence="11" id="KW-1185">Reference proteome</keyword>
<evidence type="ECO:0000256" key="6">
    <source>
        <dbReference type="PROSITE-ProRule" id="PRU00221"/>
    </source>
</evidence>
<dbReference type="PROSITE" id="PS50294">
    <property type="entry name" value="WD_REPEATS_REGION"/>
    <property type="match status" value="3"/>
</dbReference>
<dbReference type="GeneID" id="39592867"/>
<dbReference type="AlphaFoldDB" id="A0A427XPX9"/>
<keyword evidence="3" id="KW-0677">Repeat</keyword>
<reference evidence="10 11" key="1">
    <citation type="submission" date="2018-11" db="EMBL/GenBank/DDBJ databases">
        <title>Genome sequence of Apiotrichum porosum DSM 27194.</title>
        <authorList>
            <person name="Aliyu H."/>
            <person name="Gorte O."/>
            <person name="Ochsenreither K."/>
        </authorList>
    </citation>
    <scope>NUCLEOTIDE SEQUENCE [LARGE SCALE GENOMIC DNA]</scope>
    <source>
        <strain evidence="10 11">DSM 27194</strain>
    </source>
</reference>
<dbReference type="InterPro" id="IPR015943">
    <property type="entry name" value="WD40/YVTN_repeat-like_dom_sf"/>
</dbReference>
<dbReference type="SMART" id="SM00320">
    <property type="entry name" value="WD40"/>
    <property type="match status" value="6"/>
</dbReference>
<feature type="repeat" description="WD" evidence="6">
    <location>
        <begin position="788"/>
        <end position="822"/>
    </location>
</feature>
<dbReference type="InterPro" id="IPR051488">
    <property type="entry name" value="WD_repeat_striatin"/>
</dbReference>
<accession>A0A427XPX9</accession>
<evidence type="ECO:0000256" key="1">
    <source>
        <dbReference type="ARBA" id="ARBA00009616"/>
    </source>
</evidence>
<dbReference type="InterPro" id="IPR020472">
    <property type="entry name" value="WD40_PAC1"/>
</dbReference>
<feature type="compositionally biased region" description="Pro residues" evidence="8">
    <location>
        <begin position="366"/>
        <end position="381"/>
    </location>
</feature>
<evidence type="ECO:0000313" key="11">
    <source>
        <dbReference type="Proteomes" id="UP000279236"/>
    </source>
</evidence>
<feature type="compositionally biased region" description="Low complexity" evidence="8">
    <location>
        <begin position="29"/>
        <end position="66"/>
    </location>
</feature>
<dbReference type="InterPro" id="IPR013258">
    <property type="entry name" value="Striatin_N"/>
</dbReference>
<feature type="domain" description="Striatin N-terminal" evidence="9">
    <location>
        <begin position="90"/>
        <end position="269"/>
    </location>
</feature>
<feature type="compositionally biased region" description="Polar residues" evidence="8">
    <location>
        <begin position="158"/>
        <end position="171"/>
    </location>
</feature>
<dbReference type="Gene3D" id="2.130.10.10">
    <property type="entry name" value="YVTN repeat-like/Quinoprotein amine dehydrogenase"/>
    <property type="match status" value="2"/>
</dbReference>
<organism evidence="10 11">
    <name type="scientific">Apiotrichum porosum</name>
    <dbReference type="NCBI Taxonomy" id="105984"/>
    <lineage>
        <taxon>Eukaryota</taxon>
        <taxon>Fungi</taxon>
        <taxon>Dikarya</taxon>
        <taxon>Basidiomycota</taxon>
        <taxon>Agaricomycotina</taxon>
        <taxon>Tremellomycetes</taxon>
        <taxon>Trichosporonales</taxon>
        <taxon>Trichosporonaceae</taxon>
        <taxon>Apiotrichum</taxon>
    </lineage>
</organism>
<keyword evidence="5 7" id="KW-0175">Coiled coil</keyword>
<dbReference type="Gene3D" id="1.20.5.300">
    <property type="match status" value="1"/>
</dbReference>
<name>A0A427XPX9_9TREE</name>
<evidence type="ECO:0000256" key="7">
    <source>
        <dbReference type="SAM" id="Coils"/>
    </source>
</evidence>
<feature type="compositionally biased region" description="Polar residues" evidence="8">
    <location>
        <begin position="285"/>
        <end position="297"/>
    </location>
</feature>
<feature type="compositionally biased region" description="Low complexity" evidence="8">
    <location>
        <begin position="340"/>
        <end position="365"/>
    </location>
</feature>
<feature type="compositionally biased region" description="Polar residues" evidence="8">
    <location>
        <begin position="213"/>
        <end position="225"/>
    </location>
</feature>
<feature type="repeat" description="WD" evidence="6">
    <location>
        <begin position="542"/>
        <end position="575"/>
    </location>
</feature>
<dbReference type="STRING" id="105984.A0A427XPX9"/>
<keyword evidence="4" id="KW-0112">Calmodulin-binding</keyword>
<gene>
    <name evidence="10" type="ORF">EHS24_008324</name>
</gene>
<dbReference type="InterPro" id="IPR001680">
    <property type="entry name" value="WD40_rpt"/>
</dbReference>
<evidence type="ECO:0000313" key="10">
    <source>
        <dbReference type="EMBL" id="RSH80896.1"/>
    </source>
</evidence>
<dbReference type="Pfam" id="PF08232">
    <property type="entry name" value="Striatin"/>
    <property type="match status" value="1"/>
</dbReference>
<evidence type="ECO:0000256" key="3">
    <source>
        <dbReference type="ARBA" id="ARBA00022737"/>
    </source>
</evidence>
<feature type="region of interest" description="Disordered" evidence="8">
    <location>
        <begin position="1"/>
        <end position="85"/>
    </location>
</feature>
<dbReference type="Pfam" id="PF00400">
    <property type="entry name" value="WD40"/>
    <property type="match status" value="5"/>
</dbReference>
<dbReference type="GO" id="GO:0005516">
    <property type="term" value="F:calmodulin binding"/>
    <property type="evidence" value="ECO:0007669"/>
    <property type="project" value="UniProtKB-KW"/>
</dbReference>
<dbReference type="EMBL" id="RSCE01000007">
    <property type="protein sequence ID" value="RSH80896.1"/>
    <property type="molecule type" value="Genomic_DNA"/>
</dbReference>
<feature type="compositionally biased region" description="Basic and acidic residues" evidence="8">
    <location>
        <begin position="181"/>
        <end position="196"/>
    </location>
</feature>
<feature type="coiled-coil region" evidence="7">
    <location>
        <begin position="109"/>
        <end position="143"/>
    </location>
</feature>
<dbReference type="PROSITE" id="PS50082">
    <property type="entry name" value="WD_REPEATS_2"/>
    <property type="match status" value="4"/>
</dbReference>